<organism evidence="4 5">
    <name type="scientific">Robiginitalea myxolifaciens</name>
    <dbReference type="NCBI Taxonomy" id="400055"/>
    <lineage>
        <taxon>Bacteria</taxon>
        <taxon>Pseudomonadati</taxon>
        <taxon>Bacteroidota</taxon>
        <taxon>Flavobacteriia</taxon>
        <taxon>Flavobacteriales</taxon>
        <taxon>Flavobacteriaceae</taxon>
        <taxon>Robiginitalea</taxon>
    </lineage>
</organism>
<accession>A0A1I6FNC3</accession>
<evidence type="ECO:0000313" key="4">
    <source>
        <dbReference type="EMBL" id="SFR31307.1"/>
    </source>
</evidence>
<evidence type="ECO:0000256" key="2">
    <source>
        <dbReference type="ARBA" id="ARBA00022643"/>
    </source>
</evidence>
<evidence type="ECO:0000256" key="1">
    <source>
        <dbReference type="ARBA" id="ARBA00022630"/>
    </source>
</evidence>
<protein>
    <submittedName>
        <fullName evidence="4">NADPH-dependent FMN reductase</fullName>
    </submittedName>
</protein>
<dbReference type="PANTHER" id="PTHR43278:SF4">
    <property type="entry name" value="NAD(P)H-DEPENDENT FMN-CONTAINING OXIDOREDUCTASE YWQN-RELATED"/>
    <property type="match status" value="1"/>
</dbReference>
<dbReference type="Pfam" id="PF03358">
    <property type="entry name" value="FMN_red"/>
    <property type="match status" value="1"/>
</dbReference>
<dbReference type="Gene3D" id="3.40.50.360">
    <property type="match status" value="1"/>
</dbReference>
<sequence>MNRSVIILGSARGDGETFLLANYVAEQLEIPLIKLNEKNFGDYDYNYQNQDDDFFPLISEIIENYDTLIFATPVYWYSMSAIMKRFFDRFSDLIRIHKETGRQLRGKRIAVISSASEHELKDGFLMPFQESAKYLGMTYTSNVHGWVENGALPEPVIARLNSFCSRFKEEI</sequence>
<feature type="domain" description="NADPH-dependent FMN reductase-like" evidence="3">
    <location>
        <begin position="5"/>
        <end position="116"/>
    </location>
</feature>
<dbReference type="OrthoDB" id="9805976at2"/>
<keyword evidence="2" id="KW-0288">FMN</keyword>
<dbReference type="Proteomes" id="UP000199534">
    <property type="component" value="Unassembled WGS sequence"/>
</dbReference>
<dbReference type="InterPro" id="IPR005025">
    <property type="entry name" value="FMN_Rdtase-like_dom"/>
</dbReference>
<gene>
    <name evidence="4" type="ORF">SAMN04490243_0134</name>
</gene>
<reference evidence="4 5" key="1">
    <citation type="submission" date="2016-10" db="EMBL/GenBank/DDBJ databases">
        <authorList>
            <person name="de Groot N.N."/>
        </authorList>
    </citation>
    <scope>NUCLEOTIDE SEQUENCE [LARGE SCALE GENOMIC DNA]</scope>
    <source>
        <strain evidence="4 5">DSM 21019</strain>
    </source>
</reference>
<dbReference type="STRING" id="400055.SAMN04490243_0134"/>
<dbReference type="InterPro" id="IPR051796">
    <property type="entry name" value="ISF_SsuE-like"/>
</dbReference>
<keyword evidence="1" id="KW-0285">Flavoprotein</keyword>
<dbReference type="AlphaFoldDB" id="A0A1I6FNC3"/>
<evidence type="ECO:0000259" key="3">
    <source>
        <dbReference type="Pfam" id="PF03358"/>
    </source>
</evidence>
<dbReference type="GO" id="GO:0016491">
    <property type="term" value="F:oxidoreductase activity"/>
    <property type="evidence" value="ECO:0007669"/>
    <property type="project" value="InterPro"/>
</dbReference>
<dbReference type="RefSeq" id="WP_092979875.1">
    <property type="nucleotide sequence ID" value="NZ_FOYQ01000001.1"/>
</dbReference>
<dbReference type="InterPro" id="IPR029039">
    <property type="entry name" value="Flavoprotein-like_sf"/>
</dbReference>
<dbReference type="EMBL" id="FOYQ01000001">
    <property type="protein sequence ID" value="SFR31307.1"/>
    <property type="molecule type" value="Genomic_DNA"/>
</dbReference>
<proteinExistence type="predicted"/>
<name>A0A1I6FNC3_9FLAO</name>
<evidence type="ECO:0000313" key="5">
    <source>
        <dbReference type="Proteomes" id="UP000199534"/>
    </source>
</evidence>
<dbReference type="SUPFAM" id="SSF52218">
    <property type="entry name" value="Flavoproteins"/>
    <property type="match status" value="1"/>
</dbReference>
<keyword evidence="5" id="KW-1185">Reference proteome</keyword>
<dbReference type="PANTHER" id="PTHR43278">
    <property type="entry name" value="NAD(P)H-DEPENDENT FMN-CONTAINING OXIDOREDUCTASE YWQN-RELATED"/>
    <property type="match status" value="1"/>
</dbReference>